<dbReference type="SUPFAM" id="SSF57845">
    <property type="entry name" value="B-box zinc-binding domain"/>
    <property type="match status" value="1"/>
</dbReference>
<name>D3BIV5_HETP5</name>
<dbReference type="EMBL" id="ADBJ01000037">
    <property type="protein sequence ID" value="EFA78729.1"/>
    <property type="molecule type" value="Genomic_DNA"/>
</dbReference>
<dbReference type="Gene3D" id="2.120.10.80">
    <property type="entry name" value="Kelch-type beta propeller"/>
    <property type="match status" value="2"/>
</dbReference>
<dbReference type="AlphaFoldDB" id="D3BIV5"/>
<gene>
    <name evidence="3" type="ORF">PPL_08190</name>
</gene>
<accession>D3BIV5</accession>
<evidence type="ECO:0000259" key="2">
    <source>
        <dbReference type="Pfam" id="PF00643"/>
    </source>
</evidence>
<dbReference type="PANTHER" id="PTHR20916">
    <property type="entry name" value="CYSTEINE AND GLYCINE-RICH PROTEIN 2 BINDING PROTEIN"/>
    <property type="match status" value="1"/>
</dbReference>
<protein>
    <recommendedName>
        <fullName evidence="2">B box-type domain-containing protein</fullName>
    </recommendedName>
</protein>
<dbReference type="SUPFAM" id="SSF117281">
    <property type="entry name" value="Kelch motif"/>
    <property type="match status" value="2"/>
</dbReference>
<dbReference type="RefSeq" id="XP_020430853.1">
    <property type="nucleotide sequence ID" value="XM_020579014.1"/>
</dbReference>
<feature type="compositionally biased region" description="Basic and acidic residues" evidence="1">
    <location>
        <begin position="499"/>
        <end position="517"/>
    </location>
</feature>
<evidence type="ECO:0000313" key="4">
    <source>
        <dbReference type="Proteomes" id="UP000001396"/>
    </source>
</evidence>
<feature type="region of interest" description="Disordered" evidence="1">
    <location>
        <begin position="258"/>
        <end position="282"/>
    </location>
</feature>
<dbReference type="GeneID" id="31363670"/>
<dbReference type="Pfam" id="PF00643">
    <property type="entry name" value="zf-B_box"/>
    <property type="match status" value="1"/>
</dbReference>
<dbReference type="CDD" id="cd19756">
    <property type="entry name" value="Bbox2"/>
    <property type="match status" value="1"/>
</dbReference>
<dbReference type="InParanoid" id="D3BIV5"/>
<keyword evidence="4" id="KW-1185">Reference proteome</keyword>
<proteinExistence type="predicted"/>
<feature type="region of interest" description="Disordered" evidence="1">
    <location>
        <begin position="158"/>
        <end position="192"/>
    </location>
</feature>
<organism evidence="3 4">
    <name type="scientific">Heterostelium pallidum (strain ATCC 26659 / Pp 5 / PN500)</name>
    <name type="common">Cellular slime mold</name>
    <name type="synonym">Polysphondylium pallidum</name>
    <dbReference type="NCBI Taxonomy" id="670386"/>
    <lineage>
        <taxon>Eukaryota</taxon>
        <taxon>Amoebozoa</taxon>
        <taxon>Evosea</taxon>
        <taxon>Eumycetozoa</taxon>
        <taxon>Dictyostelia</taxon>
        <taxon>Acytosteliales</taxon>
        <taxon>Acytosteliaceae</taxon>
        <taxon>Heterostelium</taxon>
    </lineage>
</organism>
<feature type="domain" description="B box-type" evidence="2">
    <location>
        <begin position="4"/>
        <end position="37"/>
    </location>
</feature>
<dbReference type="Proteomes" id="UP000001396">
    <property type="component" value="Unassembled WGS sequence"/>
</dbReference>
<comment type="caution">
    <text evidence="3">The sequence shown here is derived from an EMBL/GenBank/DDBJ whole genome shotgun (WGS) entry which is preliminary data.</text>
</comment>
<evidence type="ECO:0000256" key="1">
    <source>
        <dbReference type="SAM" id="MobiDB-lite"/>
    </source>
</evidence>
<dbReference type="GO" id="GO:0008270">
    <property type="term" value="F:zinc ion binding"/>
    <property type="evidence" value="ECO:0007669"/>
    <property type="project" value="InterPro"/>
</dbReference>
<sequence>MVLKCMVHQDNDVDSICLSCRLLICQHCKADHEGHEFGDDQSLNVKNNAIVGERLQSLWSMVIKTIGLISHHENQEETIHLFFEQLYNFIMVEERKLIKPVEREREKNQKKLDILLKNIDGLLSILSTRPIIDIQQPTSEYEDGEPIEFQPDYNQNSYLEQYNDNNNNNQNNTLNNDIYNNSNNNNNNNNNFEETRVFNHTLSALPFDQLKELVAQYDSIEKFIDKHTIQSKAMKSSSSSIDFGSAFNSSNHSNCNDNISIIDKDKDSNNNNNSDNDNDSHKSCMDSLVLSSNIEELYKQIVKIEDTDMDTINSELKSYDDFETGDVLCGFGFDAELLEKVKNDLKRVYEIDFSTMEQRDGGKQRQWARPMARRMLVRGGMGVSACYDGVRYIYLTGGFEDSKCLDRIDRFDTTSGQFVANVGKLTEPLYNAFTFYHNELLYVVGGWKKEPHCTNNCTLSIYKLQAPSNDQQPIPVLSFQVSAHPTVNSNNNNSNSRGSKRDNSRGKDNKNNNNHTEEVYSSLVLEMPLKSTSGVEKCCFDPLSNHLYYMGEDEVFFRLSINSQSVEILPPLPIESTSIGASLLFGIDNMSNRYIYLVGGEQQKLFHFDLKTSTWSQLQPPPYPTSFQSAIGLLEQ</sequence>
<dbReference type="GO" id="GO:0004402">
    <property type="term" value="F:histone acetyltransferase activity"/>
    <property type="evidence" value="ECO:0007669"/>
    <property type="project" value="TreeGrafter"/>
</dbReference>
<dbReference type="InterPro" id="IPR000315">
    <property type="entry name" value="Znf_B-box"/>
</dbReference>
<dbReference type="InterPro" id="IPR015915">
    <property type="entry name" value="Kelch-typ_b-propeller"/>
</dbReference>
<evidence type="ECO:0000313" key="3">
    <source>
        <dbReference type="EMBL" id="EFA78729.1"/>
    </source>
</evidence>
<feature type="region of interest" description="Disordered" evidence="1">
    <location>
        <begin position="485"/>
        <end position="517"/>
    </location>
</feature>
<feature type="compositionally biased region" description="Low complexity" evidence="1">
    <location>
        <begin position="163"/>
        <end position="191"/>
    </location>
</feature>
<dbReference type="PANTHER" id="PTHR20916:SF26">
    <property type="entry name" value="CYSTEINE-RICH PROTEIN 2-BINDING PROTEIN"/>
    <property type="match status" value="1"/>
</dbReference>
<reference evidence="3 4" key="1">
    <citation type="journal article" date="2011" name="Genome Res.">
        <title>Phylogeny-wide analysis of social amoeba genomes highlights ancient origins for complex intercellular communication.</title>
        <authorList>
            <person name="Heidel A.J."/>
            <person name="Lawal H.M."/>
            <person name="Felder M."/>
            <person name="Schilde C."/>
            <person name="Helps N.R."/>
            <person name="Tunggal B."/>
            <person name="Rivero F."/>
            <person name="John U."/>
            <person name="Schleicher M."/>
            <person name="Eichinger L."/>
            <person name="Platzer M."/>
            <person name="Noegel A.A."/>
            <person name="Schaap P."/>
            <person name="Gloeckner G."/>
        </authorList>
    </citation>
    <scope>NUCLEOTIDE SEQUENCE [LARGE SCALE GENOMIC DNA]</scope>
    <source>
        <strain evidence="4">ATCC 26659 / Pp 5 / PN500</strain>
    </source>
</reference>
<feature type="compositionally biased region" description="Low complexity" evidence="1">
    <location>
        <begin position="488"/>
        <end position="497"/>
    </location>
</feature>